<proteinExistence type="predicted"/>
<dbReference type="Proteomes" id="UP001519460">
    <property type="component" value="Unassembled WGS sequence"/>
</dbReference>
<dbReference type="EMBL" id="JACVVK020000048">
    <property type="protein sequence ID" value="KAK7498791.1"/>
    <property type="molecule type" value="Genomic_DNA"/>
</dbReference>
<accession>A0ABD0LH02</accession>
<name>A0ABD0LH02_9CAEN</name>
<reference evidence="1 2" key="1">
    <citation type="journal article" date="2023" name="Sci. Data">
        <title>Genome assembly of the Korean intertidal mud-creeper Batillaria attramentaria.</title>
        <authorList>
            <person name="Patra A.K."/>
            <person name="Ho P.T."/>
            <person name="Jun S."/>
            <person name="Lee S.J."/>
            <person name="Kim Y."/>
            <person name="Won Y.J."/>
        </authorList>
    </citation>
    <scope>NUCLEOTIDE SEQUENCE [LARGE SCALE GENOMIC DNA]</scope>
    <source>
        <strain evidence="1">Wonlab-2016</strain>
    </source>
</reference>
<organism evidence="1 2">
    <name type="scientific">Batillaria attramentaria</name>
    <dbReference type="NCBI Taxonomy" id="370345"/>
    <lineage>
        <taxon>Eukaryota</taxon>
        <taxon>Metazoa</taxon>
        <taxon>Spiralia</taxon>
        <taxon>Lophotrochozoa</taxon>
        <taxon>Mollusca</taxon>
        <taxon>Gastropoda</taxon>
        <taxon>Caenogastropoda</taxon>
        <taxon>Sorbeoconcha</taxon>
        <taxon>Cerithioidea</taxon>
        <taxon>Batillariidae</taxon>
        <taxon>Batillaria</taxon>
    </lineage>
</organism>
<evidence type="ECO:0000313" key="1">
    <source>
        <dbReference type="EMBL" id="KAK7498791.1"/>
    </source>
</evidence>
<keyword evidence="2" id="KW-1185">Reference proteome</keyword>
<evidence type="ECO:0000313" key="2">
    <source>
        <dbReference type="Proteomes" id="UP001519460"/>
    </source>
</evidence>
<gene>
    <name evidence="1" type="ORF">BaRGS_00009883</name>
</gene>
<dbReference type="AlphaFoldDB" id="A0ABD0LH02"/>
<sequence length="83" mass="9588">MVEVRAIYTRGHLDKDLLNSAEKRIKKPIIPGYNWDRTAIRLRVAVADWMKGLGVTSGCVYPAPVHGWRHLHSVTTHYPVRRR</sequence>
<comment type="caution">
    <text evidence="1">The sequence shown here is derived from an EMBL/GenBank/DDBJ whole genome shotgun (WGS) entry which is preliminary data.</text>
</comment>
<protein>
    <submittedName>
        <fullName evidence="1">Uncharacterized protein</fullName>
    </submittedName>
</protein>